<feature type="transmembrane region" description="Helical" evidence="2">
    <location>
        <begin position="251"/>
        <end position="272"/>
    </location>
</feature>
<keyword evidence="2" id="KW-1133">Transmembrane helix</keyword>
<dbReference type="GO" id="GO:0043236">
    <property type="term" value="F:laminin binding"/>
    <property type="evidence" value="ECO:0007669"/>
    <property type="project" value="TreeGrafter"/>
</dbReference>
<dbReference type="GO" id="GO:0007411">
    <property type="term" value="P:axon guidance"/>
    <property type="evidence" value="ECO:0007669"/>
    <property type="project" value="TreeGrafter"/>
</dbReference>
<keyword evidence="2" id="KW-0812">Transmembrane</keyword>
<evidence type="ECO:0000256" key="2">
    <source>
        <dbReference type="SAM" id="Phobius"/>
    </source>
</evidence>
<evidence type="ECO:0000256" key="1">
    <source>
        <dbReference type="SAM" id="MobiDB-lite"/>
    </source>
</evidence>
<proteinExistence type="predicted"/>
<evidence type="ECO:0000313" key="5">
    <source>
        <dbReference type="Proteomes" id="UP000593567"/>
    </source>
</evidence>
<dbReference type="GO" id="GO:0016011">
    <property type="term" value="C:dystroglycan complex"/>
    <property type="evidence" value="ECO:0007669"/>
    <property type="project" value="TreeGrafter"/>
</dbReference>
<feature type="domain" description="Peptidase S72" evidence="3">
    <location>
        <begin position="94"/>
        <end position="196"/>
    </location>
</feature>
<protein>
    <recommendedName>
        <fullName evidence="3">Peptidase S72 domain-containing protein</fullName>
    </recommendedName>
</protein>
<dbReference type="PROSITE" id="PS51699">
    <property type="entry name" value="SEA_DG"/>
    <property type="match status" value="1"/>
</dbReference>
<dbReference type="EMBL" id="VXIV02001855">
    <property type="protein sequence ID" value="KAF6029106.1"/>
    <property type="molecule type" value="Genomic_DNA"/>
</dbReference>
<evidence type="ECO:0000313" key="4">
    <source>
        <dbReference type="EMBL" id="KAF6029106.1"/>
    </source>
</evidence>
<dbReference type="GO" id="GO:0042383">
    <property type="term" value="C:sarcolemma"/>
    <property type="evidence" value="ECO:0007669"/>
    <property type="project" value="TreeGrafter"/>
</dbReference>
<sequence>MHCASYIGTSYVHLYFILIYSTIIYKCIIFSQVVSPSNWLQLSSLKQSVFGIASYPYFDRASTNQNYYIRASDNEGNHINASLNVIIDTENLVSVSHVFLMTITTDLYLFTRDSSHIVWWAGNVTKFFNSDISDITILNVTAPLVTVMWSNNSIQSAYTCPIASIRDLYQTVSSDQFIQSLPQFFITSISLKLVGICSEFSVEPTVETTTTTTPLTNSTTTTLPAPTTVTTTVVVTKLPQRTPDPFLAQKIAIPAGIIFVILLVIVILLAVLRNRRKYRGRSRFDADGPLYAPRSPKLMPEETDTTDDTNGQFNDLFESEVIDSPNQEFPNVERPASKAAPPVYTLPPPFPHNKTRQPDSAFDLP</sequence>
<evidence type="ECO:0000259" key="3">
    <source>
        <dbReference type="PROSITE" id="PS51699"/>
    </source>
</evidence>
<dbReference type="PANTHER" id="PTHR21559">
    <property type="entry name" value="DYSTROGLYCAN-RELATED"/>
    <property type="match status" value="1"/>
</dbReference>
<dbReference type="GO" id="GO:0021675">
    <property type="term" value="P:nerve development"/>
    <property type="evidence" value="ECO:0007669"/>
    <property type="project" value="TreeGrafter"/>
</dbReference>
<dbReference type="AlphaFoldDB" id="A0A7J7JUM7"/>
<dbReference type="GO" id="GO:0002009">
    <property type="term" value="P:morphogenesis of an epithelium"/>
    <property type="evidence" value="ECO:0007669"/>
    <property type="project" value="TreeGrafter"/>
</dbReference>
<organism evidence="4 5">
    <name type="scientific">Bugula neritina</name>
    <name type="common">Brown bryozoan</name>
    <name type="synonym">Sertularia neritina</name>
    <dbReference type="NCBI Taxonomy" id="10212"/>
    <lineage>
        <taxon>Eukaryota</taxon>
        <taxon>Metazoa</taxon>
        <taxon>Spiralia</taxon>
        <taxon>Lophotrochozoa</taxon>
        <taxon>Bryozoa</taxon>
        <taxon>Gymnolaemata</taxon>
        <taxon>Cheilostomatida</taxon>
        <taxon>Flustrina</taxon>
        <taxon>Buguloidea</taxon>
        <taxon>Bugulidae</taxon>
        <taxon>Bugula</taxon>
    </lineage>
</organism>
<keyword evidence="5" id="KW-1185">Reference proteome</keyword>
<comment type="caution">
    <text evidence="4">The sequence shown here is derived from an EMBL/GenBank/DDBJ whole genome shotgun (WGS) entry which is preliminary data.</text>
</comment>
<dbReference type="PANTHER" id="PTHR21559:SF21">
    <property type="entry name" value="DYSTROGLYCAN 1"/>
    <property type="match status" value="1"/>
</dbReference>
<feature type="region of interest" description="Disordered" evidence="1">
    <location>
        <begin position="326"/>
        <end position="365"/>
    </location>
</feature>
<name>A0A7J7JUM7_BUGNE</name>
<gene>
    <name evidence="4" type="ORF">EB796_012600</name>
</gene>
<dbReference type="OrthoDB" id="6285625at2759"/>
<dbReference type="InterPro" id="IPR030398">
    <property type="entry name" value="SEA_DG_dom"/>
</dbReference>
<accession>A0A7J7JUM7</accession>
<reference evidence="4" key="1">
    <citation type="submission" date="2020-06" db="EMBL/GenBank/DDBJ databases">
        <title>Draft genome of Bugula neritina, a colonial animal packing powerful symbionts and potential medicines.</title>
        <authorList>
            <person name="Rayko M."/>
        </authorList>
    </citation>
    <scope>NUCLEOTIDE SEQUENCE [LARGE SCALE GENOMIC DNA]</scope>
    <source>
        <strain evidence="4">Kwan_BN1</strain>
    </source>
</reference>
<dbReference type="Proteomes" id="UP000593567">
    <property type="component" value="Unassembled WGS sequence"/>
</dbReference>
<keyword evidence="2" id="KW-0472">Membrane</keyword>
<feature type="transmembrane region" description="Helical" evidence="2">
    <location>
        <begin position="12"/>
        <end position="34"/>
    </location>
</feature>